<feature type="region of interest" description="Disordered" evidence="2">
    <location>
        <begin position="692"/>
        <end position="740"/>
    </location>
</feature>
<feature type="region of interest" description="Disordered" evidence="2">
    <location>
        <begin position="13"/>
        <end position="67"/>
    </location>
</feature>
<evidence type="ECO:0000256" key="1">
    <source>
        <dbReference type="SAM" id="Coils"/>
    </source>
</evidence>
<keyword evidence="1" id="KW-0175">Coiled coil</keyword>
<comment type="caution">
    <text evidence="3">The sequence shown here is derived from an EMBL/GenBank/DDBJ whole genome shotgun (WGS) entry which is preliminary data.</text>
</comment>
<reference evidence="3 4" key="1">
    <citation type="journal article" date="2024" name="bioRxiv">
        <title>A reference genome for Trichogramma kaykai: A tiny desert-dwelling parasitoid wasp with competing sex-ratio distorters.</title>
        <authorList>
            <person name="Culotta J."/>
            <person name="Lindsey A.R."/>
        </authorList>
    </citation>
    <scope>NUCLEOTIDE SEQUENCE [LARGE SCALE GENOMIC DNA]</scope>
    <source>
        <strain evidence="3 4">KSX58</strain>
    </source>
</reference>
<dbReference type="AlphaFoldDB" id="A0ABD2XJB7"/>
<feature type="compositionally biased region" description="Low complexity" evidence="2">
    <location>
        <begin position="704"/>
        <end position="715"/>
    </location>
</feature>
<evidence type="ECO:0000313" key="3">
    <source>
        <dbReference type="EMBL" id="KAL3405427.1"/>
    </source>
</evidence>
<organism evidence="3 4">
    <name type="scientific">Trichogramma kaykai</name>
    <dbReference type="NCBI Taxonomy" id="54128"/>
    <lineage>
        <taxon>Eukaryota</taxon>
        <taxon>Metazoa</taxon>
        <taxon>Ecdysozoa</taxon>
        <taxon>Arthropoda</taxon>
        <taxon>Hexapoda</taxon>
        <taxon>Insecta</taxon>
        <taxon>Pterygota</taxon>
        <taxon>Neoptera</taxon>
        <taxon>Endopterygota</taxon>
        <taxon>Hymenoptera</taxon>
        <taxon>Apocrita</taxon>
        <taxon>Proctotrupomorpha</taxon>
        <taxon>Chalcidoidea</taxon>
        <taxon>Trichogrammatidae</taxon>
        <taxon>Trichogramma</taxon>
    </lineage>
</organism>
<feature type="region of interest" description="Disordered" evidence="2">
    <location>
        <begin position="83"/>
        <end position="131"/>
    </location>
</feature>
<feature type="compositionally biased region" description="Basic and acidic residues" evidence="2">
    <location>
        <begin position="92"/>
        <end position="105"/>
    </location>
</feature>
<keyword evidence="4" id="KW-1185">Reference proteome</keyword>
<dbReference type="Proteomes" id="UP001627154">
    <property type="component" value="Unassembled WGS sequence"/>
</dbReference>
<dbReference type="EMBL" id="JBJJXI010000021">
    <property type="protein sequence ID" value="KAL3405427.1"/>
    <property type="molecule type" value="Genomic_DNA"/>
</dbReference>
<proteinExistence type="predicted"/>
<name>A0ABD2XJB7_9HYME</name>
<evidence type="ECO:0000313" key="4">
    <source>
        <dbReference type="Proteomes" id="UP001627154"/>
    </source>
</evidence>
<sequence>MANDDDYAVYNWRDHSASRGSAAADRATRNLRLRGGAGLQRNRRASSDGELAQQKENHQQQQQRGGREVCLFHEGLDVDQLARYRRRQTKPVTKDHLGYAAEREQRGRRRRQQQQRSTDRTNSDEDEDGNDKRRLVTEYRLRFHAADSIENLFENEDVQLTSETAQLPDQTDQFEQKNPDAISETNSRASISNPMPDFNDETQIDFNKVTNEKQPIERVVDEIKRTETTIMTRPALIRRGTTLRNEGEFTGTTEYSRFVPHLGFHRSELRRRGTSLRMEGDFQRERSQKVGDWPTTAQDWFAAVAGCRPAPVRIPSNLRLEGDMQTTTESHDQYVPFIGVKRPELLRRAAQLGLEGDNCWAPEYSDVFKKHNFLDRRLPKKAETHPKPDSGFFEKTEATNDFSNSRNKEFELMANLSRDAEEEDEELKKREEEQTFKTKNEYNLRKEEELKLLVSKLEDLNGNSLDVPEYKAAYKNFPRERPKLIKPADEIGHADGSKISTMPSPRRFKTKIDQDPEYKSIFLNPEYKSGSNSDLTRDRAIFYKPPHPLRPSISSSRASLRMDSINNRRGSRMSMAPMSEIRSQYVNYGHVPKTENLRIPTSLKLEGNINLEPEYRDAYCMNNNNNNNNNIGHQRRMSRVDQSSTMINDASKNRRESGGGHWAENYSGDCFGAINASESQDAFQILHTRVHEESVVEKPPPGNRRLSQSRASLASVNSQQLESTAKPPAAPQNRSPSPSYRLQVTHVDKDQDAAGGFAMRSRRSPSILVHPTNIERGPSPINQIPADRPYSPSFARENSAASVTRSQAFVVLRDDDHREAVAAPSRRRKSIVDRGSRYNNDHHRDSLAGVKGGGSYARPTNRTPTNWMPPWYDSSTSTI</sequence>
<feature type="coiled-coil region" evidence="1">
    <location>
        <begin position="413"/>
        <end position="463"/>
    </location>
</feature>
<protein>
    <submittedName>
        <fullName evidence="3">Uncharacterized protein</fullName>
    </submittedName>
</protein>
<gene>
    <name evidence="3" type="ORF">TKK_002435</name>
</gene>
<feature type="region of interest" description="Disordered" evidence="2">
    <location>
        <begin position="820"/>
        <end position="879"/>
    </location>
</feature>
<accession>A0ABD2XJB7</accession>
<evidence type="ECO:0000256" key="2">
    <source>
        <dbReference type="SAM" id="MobiDB-lite"/>
    </source>
</evidence>
<feature type="compositionally biased region" description="Basic and acidic residues" evidence="2">
    <location>
        <begin position="830"/>
        <end position="846"/>
    </location>
</feature>